<reference evidence="3" key="2">
    <citation type="submission" date="2020-04" db="EMBL/GenBank/DDBJ databases">
        <authorList>
            <consortium name="NCBI Genome Project"/>
        </authorList>
    </citation>
    <scope>NUCLEOTIDE SEQUENCE</scope>
    <source>
        <strain evidence="3">CBS 304.34</strain>
    </source>
</reference>
<evidence type="ECO:0000313" key="3">
    <source>
        <dbReference type="RefSeq" id="XP_033572050.1"/>
    </source>
</evidence>
<dbReference type="EMBL" id="MU003710">
    <property type="protein sequence ID" value="KAF2805086.1"/>
    <property type="molecule type" value="Genomic_DNA"/>
</dbReference>
<name>A0A6A6Y8C3_9PEZI</name>
<evidence type="ECO:0000313" key="1">
    <source>
        <dbReference type="EMBL" id="KAF2805086.1"/>
    </source>
</evidence>
<protein>
    <submittedName>
        <fullName evidence="1 3">Uncharacterized protein</fullName>
    </submittedName>
</protein>
<organism evidence="1">
    <name type="scientific">Mytilinidion resinicola</name>
    <dbReference type="NCBI Taxonomy" id="574789"/>
    <lineage>
        <taxon>Eukaryota</taxon>
        <taxon>Fungi</taxon>
        <taxon>Dikarya</taxon>
        <taxon>Ascomycota</taxon>
        <taxon>Pezizomycotina</taxon>
        <taxon>Dothideomycetes</taxon>
        <taxon>Pleosporomycetidae</taxon>
        <taxon>Mytilinidiales</taxon>
        <taxon>Mytilinidiaceae</taxon>
        <taxon>Mytilinidion</taxon>
    </lineage>
</organism>
<reference evidence="1 3" key="1">
    <citation type="journal article" date="2020" name="Stud. Mycol.">
        <title>101 Dothideomycetes genomes: a test case for predicting lifestyles and emergence of pathogens.</title>
        <authorList>
            <person name="Haridas S."/>
            <person name="Albert R."/>
            <person name="Binder M."/>
            <person name="Bloem J."/>
            <person name="Labutti K."/>
            <person name="Salamov A."/>
            <person name="Andreopoulos B."/>
            <person name="Baker S."/>
            <person name="Barry K."/>
            <person name="Bills G."/>
            <person name="Bluhm B."/>
            <person name="Cannon C."/>
            <person name="Castanera R."/>
            <person name="Culley D."/>
            <person name="Daum C."/>
            <person name="Ezra D."/>
            <person name="Gonzalez J."/>
            <person name="Henrissat B."/>
            <person name="Kuo A."/>
            <person name="Liang C."/>
            <person name="Lipzen A."/>
            <person name="Lutzoni F."/>
            <person name="Magnuson J."/>
            <person name="Mondo S."/>
            <person name="Nolan M."/>
            <person name="Ohm R."/>
            <person name="Pangilinan J."/>
            <person name="Park H.-J."/>
            <person name="Ramirez L."/>
            <person name="Alfaro M."/>
            <person name="Sun H."/>
            <person name="Tritt A."/>
            <person name="Yoshinaga Y."/>
            <person name="Zwiers L.-H."/>
            <person name="Turgeon B."/>
            <person name="Goodwin S."/>
            <person name="Spatafora J."/>
            <person name="Crous P."/>
            <person name="Grigoriev I."/>
        </authorList>
    </citation>
    <scope>NUCLEOTIDE SEQUENCE</scope>
    <source>
        <strain evidence="1 3">CBS 304.34</strain>
    </source>
</reference>
<keyword evidence="2" id="KW-1185">Reference proteome</keyword>
<dbReference type="Proteomes" id="UP000504636">
    <property type="component" value="Unplaced"/>
</dbReference>
<evidence type="ECO:0000313" key="2">
    <source>
        <dbReference type="Proteomes" id="UP000504636"/>
    </source>
</evidence>
<gene>
    <name evidence="1 3" type="ORF">BDZ99DRAFT_540666</name>
</gene>
<dbReference type="AlphaFoldDB" id="A0A6A6Y8C3"/>
<proteinExistence type="predicted"/>
<dbReference type="RefSeq" id="XP_033572050.1">
    <property type="nucleotide sequence ID" value="XM_033726718.1"/>
</dbReference>
<sequence length="114" mass="12673">MTATPPNLPLVPGIPGIIHFWDANTMSYTLIARLGSLGPTYTLEDIVTLTWAAICQRYFSDLSFTPTGLRWTVAREQYRDPGTVISETKLDVVVIKLTPSQQLRQQPPALNMIA</sequence>
<accession>A0A6A6Y8C3</accession>
<dbReference type="GeneID" id="54467611"/>
<reference evidence="3" key="3">
    <citation type="submission" date="2025-04" db="UniProtKB">
        <authorList>
            <consortium name="RefSeq"/>
        </authorList>
    </citation>
    <scope>IDENTIFICATION</scope>
    <source>
        <strain evidence="3">CBS 304.34</strain>
    </source>
</reference>